<organism evidence="2 3">
    <name type="scientific">Mariniblastus fucicola</name>
    <dbReference type="NCBI Taxonomy" id="980251"/>
    <lineage>
        <taxon>Bacteria</taxon>
        <taxon>Pseudomonadati</taxon>
        <taxon>Planctomycetota</taxon>
        <taxon>Planctomycetia</taxon>
        <taxon>Pirellulales</taxon>
        <taxon>Pirellulaceae</taxon>
        <taxon>Mariniblastus</taxon>
    </lineage>
</organism>
<dbReference type="AlphaFoldDB" id="A0A5B9PFW1"/>
<gene>
    <name evidence="2" type="ORF">MFFC18_34260</name>
</gene>
<feature type="chain" id="PRO_5022785683" description="DUF1573 domain-containing protein" evidence="1">
    <location>
        <begin position="25"/>
        <end position="213"/>
    </location>
</feature>
<name>A0A5B9PFW1_9BACT</name>
<keyword evidence="3" id="KW-1185">Reference proteome</keyword>
<sequence precursor="true">MWRNICLFILTVCLTCVHSRLAIAQKPAGVATGEIKAQQPEIVSVEAELKFSDTSNTRTCRIELGQLQQGNNVLARITLINNSNKPVELGKNSSHCDCIELVTTATSVAANSKEQLLLHLKVPNACRTPRVNLPVIIRTANGLGNSIELDVNYDVAGLLAVPDDYQLLEIDKGLNSIAIPLIFSNPIQLKHLEIQPPSSLRGCFKIIFPACLA</sequence>
<dbReference type="EMBL" id="CP042912">
    <property type="protein sequence ID" value="QEG23526.1"/>
    <property type="molecule type" value="Genomic_DNA"/>
</dbReference>
<dbReference type="Proteomes" id="UP000322214">
    <property type="component" value="Chromosome"/>
</dbReference>
<proteinExistence type="predicted"/>
<evidence type="ECO:0000313" key="2">
    <source>
        <dbReference type="EMBL" id="QEG23526.1"/>
    </source>
</evidence>
<feature type="signal peptide" evidence="1">
    <location>
        <begin position="1"/>
        <end position="24"/>
    </location>
</feature>
<evidence type="ECO:0000256" key="1">
    <source>
        <dbReference type="SAM" id="SignalP"/>
    </source>
</evidence>
<evidence type="ECO:0008006" key="4">
    <source>
        <dbReference type="Google" id="ProtNLM"/>
    </source>
</evidence>
<evidence type="ECO:0000313" key="3">
    <source>
        <dbReference type="Proteomes" id="UP000322214"/>
    </source>
</evidence>
<protein>
    <recommendedName>
        <fullName evidence="4">DUF1573 domain-containing protein</fullName>
    </recommendedName>
</protein>
<reference evidence="2 3" key="1">
    <citation type="submission" date="2019-08" db="EMBL/GenBank/DDBJ databases">
        <title>Deep-cultivation of Planctomycetes and their phenomic and genomic characterization uncovers novel biology.</title>
        <authorList>
            <person name="Wiegand S."/>
            <person name="Jogler M."/>
            <person name="Boedeker C."/>
            <person name="Pinto D."/>
            <person name="Vollmers J."/>
            <person name="Rivas-Marin E."/>
            <person name="Kohn T."/>
            <person name="Peeters S.H."/>
            <person name="Heuer A."/>
            <person name="Rast P."/>
            <person name="Oberbeckmann S."/>
            <person name="Bunk B."/>
            <person name="Jeske O."/>
            <person name="Meyerdierks A."/>
            <person name="Storesund J.E."/>
            <person name="Kallscheuer N."/>
            <person name="Luecker S."/>
            <person name="Lage O.M."/>
            <person name="Pohl T."/>
            <person name="Merkel B.J."/>
            <person name="Hornburger P."/>
            <person name="Mueller R.-W."/>
            <person name="Bruemmer F."/>
            <person name="Labrenz M."/>
            <person name="Spormann A.M."/>
            <person name="Op den Camp H."/>
            <person name="Overmann J."/>
            <person name="Amann R."/>
            <person name="Jetten M.S.M."/>
            <person name="Mascher T."/>
            <person name="Medema M.H."/>
            <person name="Devos D.P."/>
            <person name="Kaster A.-K."/>
            <person name="Ovreas L."/>
            <person name="Rohde M."/>
            <person name="Galperin M.Y."/>
            <person name="Jogler C."/>
        </authorList>
    </citation>
    <scope>NUCLEOTIDE SEQUENCE [LARGE SCALE GENOMIC DNA]</scope>
    <source>
        <strain evidence="2 3">FC18</strain>
    </source>
</reference>
<dbReference type="KEGG" id="mff:MFFC18_34260"/>
<accession>A0A5B9PFW1</accession>
<keyword evidence="1" id="KW-0732">Signal</keyword>